<keyword evidence="4 6" id="KW-1133">Transmembrane helix</keyword>
<feature type="transmembrane region" description="Helical" evidence="6">
    <location>
        <begin position="158"/>
        <end position="178"/>
    </location>
</feature>
<dbReference type="PROSITE" id="PS50850">
    <property type="entry name" value="MFS"/>
    <property type="match status" value="1"/>
</dbReference>
<keyword evidence="5 6" id="KW-0472">Membrane</keyword>
<comment type="subcellular location">
    <subcellularLocation>
        <location evidence="1">Endomembrane system</location>
        <topology evidence="1">Multi-pass membrane protein</topology>
    </subcellularLocation>
</comment>
<dbReference type="EMBL" id="BAAAZC010000029">
    <property type="protein sequence ID" value="GAA3985818.1"/>
    <property type="molecule type" value="Genomic_DNA"/>
</dbReference>
<dbReference type="InterPro" id="IPR050495">
    <property type="entry name" value="ATG22/LtaA_families"/>
</dbReference>
<protein>
    <submittedName>
        <fullName evidence="8">MFS transporter</fullName>
    </submittedName>
</protein>
<dbReference type="Gene3D" id="1.20.1250.20">
    <property type="entry name" value="MFS general substrate transporter like domains"/>
    <property type="match status" value="1"/>
</dbReference>
<organism evidence="8 9">
    <name type="scientific">Mucilaginibacter dorajii</name>
    <dbReference type="NCBI Taxonomy" id="692994"/>
    <lineage>
        <taxon>Bacteria</taxon>
        <taxon>Pseudomonadati</taxon>
        <taxon>Bacteroidota</taxon>
        <taxon>Sphingobacteriia</taxon>
        <taxon>Sphingobacteriales</taxon>
        <taxon>Sphingobacteriaceae</taxon>
        <taxon>Mucilaginibacter</taxon>
    </lineage>
</organism>
<dbReference type="Proteomes" id="UP001500742">
    <property type="component" value="Unassembled WGS sequence"/>
</dbReference>
<feature type="transmembrane region" description="Helical" evidence="6">
    <location>
        <begin position="118"/>
        <end position="137"/>
    </location>
</feature>
<name>A0ABP7QQ14_9SPHI</name>
<feature type="transmembrane region" description="Helical" evidence="6">
    <location>
        <begin position="337"/>
        <end position="355"/>
    </location>
</feature>
<feature type="transmembrane region" description="Helical" evidence="6">
    <location>
        <begin position="407"/>
        <end position="426"/>
    </location>
</feature>
<dbReference type="InterPro" id="IPR036259">
    <property type="entry name" value="MFS_trans_sf"/>
</dbReference>
<feature type="transmembrane region" description="Helical" evidence="6">
    <location>
        <begin position="59"/>
        <end position="80"/>
    </location>
</feature>
<dbReference type="InterPro" id="IPR024671">
    <property type="entry name" value="Atg22-like"/>
</dbReference>
<dbReference type="Pfam" id="PF11700">
    <property type="entry name" value="ATG22"/>
    <property type="match status" value="1"/>
</dbReference>
<evidence type="ECO:0000256" key="6">
    <source>
        <dbReference type="SAM" id="Phobius"/>
    </source>
</evidence>
<proteinExistence type="predicted"/>
<accession>A0ABP7QQ14</accession>
<keyword evidence="3 6" id="KW-0812">Transmembrane</keyword>
<keyword evidence="2" id="KW-0813">Transport</keyword>
<evidence type="ECO:0000256" key="4">
    <source>
        <dbReference type="ARBA" id="ARBA00022989"/>
    </source>
</evidence>
<keyword evidence="9" id="KW-1185">Reference proteome</keyword>
<sequence>MQEKNNKKTIWAWAMFDWANQSYNMVITSTIFPAYYVGITQDKNPGGMVTFFGHKYVNTVLSNYVLGASYLLIVILLPILTSIADYKGQKKLYLQMFTWLGALACFGLFFFKMSTFEFGMICFGLASVGYCGGFVFYNSYLPQIATIDQQDAVSAKGFIYGFAGSIVVQLLCFVFVLGHKWFGITEDFSAQLSFLIVAIWWIGFSLIPFYLLPKGVPNAGSHEYNVLTGGFKELAKVWKKVKQLPLLKRFLPAFFFYSVGVQTIMLVAANFAAKELKMPDDALITIILIIQVVAIIGAAITAKASEKFGNVQALSVVVAIWCLICAGVYFIANANQFYVAAAVVGLVMGGVQSLSRSTFSKFIPQNIPDTASYFSFYDVTEKLSIVVGLFTFGFVEATTGEMRDSALVLDGFFVIGFLLLISLLLFQNKITAKEAVA</sequence>
<dbReference type="PANTHER" id="PTHR23519">
    <property type="entry name" value="AUTOPHAGY-RELATED PROTEIN 22"/>
    <property type="match status" value="1"/>
</dbReference>
<evidence type="ECO:0000313" key="8">
    <source>
        <dbReference type="EMBL" id="GAA3985818.1"/>
    </source>
</evidence>
<dbReference type="RefSeq" id="WP_259089279.1">
    <property type="nucleotide sequence ID" value="NZ_BAAAZC010000029.1"/>
</dbReference>
<dbReference type="SUPFAM" id="SSF103473">
    <property type="entry name" value="MFS general substrate transporter"/>
    <property type="match status" value="1"/>
</dbReference>
<feature type="transmembrane region" description="Helical" evidence="6">
    <location>
        <begin position="190"/>
        <end position="212"/>
    </location>
</feature>
<dbReference type="PANTHER" id="PTHR23519:SF1">
    <property type="entry name" value="AUTOPHAGY-RELATED PROTEIN 22"/>
    <property type="match status" value="1"/>
</dbReference>
<feature type="transmembrane region" description="Helical" evidence="6">
    <location>
        <begin position="92"/>
        <end position="112"/>
    </location>
</feature>
<gene>
    <name evidence="8" type="ORF">GCM10022210_42610</name>
</gene>
<feature type="transmembrane region" description="Helical" evidence="6">
    <location>
        <begin position="313"/>
        <end position="331"/>
    </location>
</feature>
<feature type="transmembrane region" description="Helical" evidence="6">
    <location>
        <begin position="250"/>
        <end position="271"/>
    </location>
</feature>
<feature type="transmembrane region" description="Helical" evidence="6">
    <location>
        <begin position="283"/>
        <end position="301"/>
    </location>
</feature>
<feature type="domain" description="Major facilitator superfamily (MFS) profile" evidence="7">
    <location>
        <begin position="246"/>
        <end position="437"/>
    </location>
</feature>
<evidence type="ECO:0000256" key="1">
    <source>
        <dbReference type="ARBA" id="ARBA00004127"/>
    </source>
</evidence>
<dbReference type="InterPro" id="IPR020846">
    <property type="entry name" value="MFS_dom"/>
</dbReference>
<evidence type="ECO:0000256" key="3">
    <source>
        <dbReference type="ARBA" id="ARBA00022692"/>
    </source>
</evidence>
<evidence type="ECO:0000256" key="5">
    <source>
        <dbReference type="ARBA" id="ARBA00023136"/>
    </source>
</evidence>
<reference evidence="9" key="1">
    <citation type="journal article" date="2019" name="Int. J. Syst. Evol. Microbiol.">
        <title>The Global Catalogue of Microorganisms (GCM) 10K type strain sequencing project: providing services to taxonomists for standard genome sequencing and annotation.</title>
        <authorList>
            <consortium name="The Broad Institute Genomics Platform"/>
            <consortium name="The Broad Institute Genome Sequencing Center for Infectious Disease"/>
            <person name="Wu L."/>
            <person name="Ma J."/>
        </authorList>
    </citation>
    <scope>NUCLEOTIDE SEQUENCE [LARGE SCALE GENOMIC DNA]</scope>
    <source>
        <strain evidence="9">JCM 16601</strain>
    </source>
</reference>
<evidence type="ECO:0000256" key="2">
    <source>
        <dbReference type="ARBA" id="ARBA00022448"/>
    </source>
</evidence>
<evidence type="ECO:0000259" key="7">
    <source>
        <dbReference type="PROSITE" id="PS50850"/>
    </source>
</evidence>
<comment type="caution">
    <text evidence="8">The sequence shown here is derived from an EMBL/GenBank/DDBJ whole genome shotgun (WGS) entry which is preliminary data.</text>
</comment>
<evidence type="ECO:0000313" key="9">
    <source>
        <dbReference type="Proteomes" id="UP001500742"/>
    </source>
</evidence>